<dbReference type="RefSeq" id="XP_040670173.1">
    <property type="nucleotide sequence ID" value="XM_040814950.1"/>
</dbReference>
<dbReference type="Proteomes" id="UP000184073">
    <property type="component" value="Unassembled WGS sequence"/>
</dbReference>
<organism evidence="2 3">
    <name type="scientific">Aspergillus versicolor CBS 583.65</name>
    <dbReference type="NCBI Taxonomy" id="1036611"/>
    <lineage>
        <taxon>Eukaryota</taxon>
        <taxon>Fungi</taxon>
        <taxon>Dikarya</taxon>
        <taxon>Ascomycota</taxon>
        <taxon>Pezizomycotina</taxon>
        <taxon>Eurotiomycetes</taxon>
        <taxon>Eurotiomycetidae</taxon>
        <taxon>Eurotiales</taxon>
        <taxon>Aspergillaceae</taxon>
        <taxon>Aspergillus</taxon>
        <taxon>Aspergillus subgen. Nidulantes</taxon>
    </lineage>
</organism>
<dbReference type="GeneID" id="63730461"/>
<dbReference type="STRING" id="1036611.A0A1L9PSE6"/>
<dbReference type="OrthoDB" id="5395975at2759"/>
<evidence type="ECO:0000313" key="2">
    <source>
        <dbReference type="EMBL" id="OJJ04411.1"/>
    </source>
</evidence>
<reference evidence="3" key="1">
    <citation type="journal article" date="2017" name="Genome Biol.">
        <title>Comparative genomics reveals high biological diversity and specific adaptations in the industrially and medically important fungal genus Aspergillus.</title>
        <authorList>
            <person name="de Vries R.P."/>
            <person name="Riley R."/>
            <person name="Wiebenga A."/>
            <person name="Aguilar-Osorio G."/>
            <person name="Amillis S."/>
            <person name="Uchima C.A."/>
            <person name="Anderluh G."/>
            <person name="Asadollahi M."/>
            <person name="Askin M."/>
            <person name="Barry K."/>
            <person name="Battaglia E."/>
            <person name="Bayram O."/>
            <person name="Benocci T."/>
            <person name="Braus-Stromeyer S.A."/>
            <person name="Caldana C."/>
            <person name="Canovas D."/>
            <person name="Cerqueira G.C."/>
            <person name="Chen F."/>
            <person name="Chen W."/>
            <person name="Choi C."/>
            <person name="Clum A."/>
            <person name="Dos Santos R.A."/>
            <person name="Damasio A.R."/>
            <person name="Diallinas G."/>
            <person name="Emri T."/>
            <person name="Fekete E."/>
            <person name="Flipphi M."/>
            <person name="Freyberg S."/>
            <person name="Gallo A."/>
            <person name="Gournas C."/>
            <person name="Habgood R."/>
            <person name="Hainaut M."/>
            <person name="Harispe M.L."/>
            <person name="Henrissat B."/>
            <person name="Hilden K.S."/>
            <person name="Hope R."/>
            <person name="Hossain A."/>
            <person name="Karabika E."/>
            <person name="Karaffa L."/>
            <person name="Karanyi Z."/>
            <person name="Krasevec N."/>
            <person name="Kuo A."/>
            <person name="Kusch H."/>
            <person name="LaButti K."/>
            <person name="Lagendijk E.L."/>
            <person name="Lapidus A."/>
            <person name="Levasseur A."/>
            <person name="Lindquist E."/>
            <person name="Lipzen A."/>
            <person name="Logrieco A.F."/>
            <person name="MacCabe A."/>
            <person name="Maekelae M.R."/>
            <person name="Malavazi I."/>
            <person name="Melin P."/>
            <person name="Meyer V."/>
            <person name="Mielnichuk N."/>
            <person name="Miskei M."/>
            <person name="Molnar A.P."/>
            <person name="Mule G."/>
            <person name="Ngan C.Y."/>
            <person name="Orejas M."/>
            <person name="Orosz E."/>
            <person name="Ouedraogo J.P."/>
            <person name="Overkamp K.M."/>
            <person name="Park H.-S."/>
            <person name="Perrone G."/>
            <person name="Piumi F."/>
            <person name="Punt P.J."/>
            <person name="Ram A.F."/>
            <person name="Ramon A."/>
            <person name="Rauscher S."/>
            <person name="Record E."/>
            <person name="Riano-Pachon D.M."/>
            <person name="Robert V."/>
            <person name="Roehrig J."/>
            <person name="Ruller R."/>
            <person name="Salamov A."/>
            <person name="Salih N.S."/>
            <person name="Samson R.A."/>
            <person name="Sandor E."/>
            <person name="Sanguinetti M."/>
            <person name="Schuetze T."/>
            <person name="Sepcic K."/>
            <person name="Shelest E."/>
            <person name="Sherlock G."/>
            <person name="Sophianopoulou V."/>
            <person name="Squina F.M."/>
            <person name="Sun H."/>
            <person name="Susca A."/>
            <person name="Todd R.B."/>
            <person name="Tsang A."/>
            <person name="Unkles S.E."/>
            <person name="van de Wiele N."/>
            <person name="van Rossen-Uffink D."/>
            <person name="Oliveira J.V."/>
            <person name="Vesth T.C."/>
            <person name="Visser J."/>
            <person name="Yu J.-H."/>
            <person name="Zhou M."/>
            <person name="Andersen M.R."/>
            <person name="Archer D.B."/>
            <person name="Baker S.E."/>
            <person name="Benoit I."/>
            <person name="Brakhage A.A."/>
            <person name="Braus G.H."/>
            <person name="Fischer R."/>
            <person name="Frisvad J.C."/>
            <person name="Goldman G.H."/>
            <person name="Houbraken J."/>
            <person name="Oakley B."/>
            <person name="Pocsi I."/>
            <person name="Scazzocchio C."/>
            <person name="Seiboth B."/>
            <person name="vanKuyk P.A."/>
            <person name="Wortman J."/>
            <person name="Dyer P.S."/>
            <person name="Grigoriev I.V."/>
        </authorList>
    </citation>
    <scope>NUCLEOTIDE SEQUENCE [LARGE SCALE GENOMIC DNA]</scope>
    <source>
        <strain evidence="3">CBS 583.65</strain>
    </source>
</reference>
<name>A0A1L9PSE6_ASPVE</name>
<evidence type="ECO:0000256" key="1">
    <source>
        <dbReference type="SAM" id="MobiDB-lite"/>
    </source>
</evidence>
<dbReference type="AlphaFoldDB" id="A0A1L9PSE6"/>
<feature type="region of interest" description="Disordered" evidence="1">
    <location>
        <begin position="1"/>
        <end position="37"/>
    </location>
</feature>
<sequence length="390" mass="43510">MNLATGWAEPNTRDEHELRPSGWDQDEQGSRMDKSEILVHISAPSGAVDDARYRAQVDAILNFQTHSQTISSPPPSHRVPTQLGAQKDSLETPLSVIPDSQPQPAVDTECLTLYPEPEPEPPQSSSYLPSKHLPFKRRRVDSHPQALGHLQHDERQAGNVGHRNTITAHTSLIASPNTVNAGKQPQPTNTIAQSKCPTILLSLPLEIKPPPPPISASPFTTHITPTLEMLTTRLKSPRTYSPAEQTRDLDNLERGYWYLRLNLIPSGQDNTKAPAVNTSAPTPWDMFIFSRFWAFLSDFIKEGRAGWGVWCILEAEDEENDSTFPSKEAEGHSNSTGSVKARQLVSLKVFTWGEIARHIYLLLFLASERQVRKLGAQWYDSRGKVVIQMP</sequence>
<gene>
    <name evidence="2" type="ORF">ASPVEDRAFT_54583</name>
</gene>
<accession>A0A1L9PSE6</accession>
<proteinExistence type="predicted"/>
<protein>
    <recommendedName>
        <fullName evidence="4">Acetamidase</fullName>
    </recommendedName>
</protein>
<evidence type="ECO:0008006" key="4">
    <source>
        <dbReference type="Google" id="ProtNLM"/>
    </source>
</evidence>
<dbReference type="EMBL" id="KV878131">
    <property type="protein sequence ID" value="OJJ04411.1"/>
    <property type="molecule type" value="Genomic_DNA"/>
</dbReference>
<dbReference type="VEuPathDB" id="FungiDB:ASPVEDRAFT_54583"/>
<keyword evidence="3" id="KW-1185">Reference proteome</keyword>
<feature type="compositionally biased region" description="Basic and acidic residues" evidence="1">
    <location>
        <begin position="28"/>
        <end position="37"/>
    </location>
</feature>
<evidence type="ECO:0000313" key="3">
    <source>
        <dbReference type="Proteomes" id="UP000184073"/>
    </source>
</evidence>